<keyword evidence="4" id="KW-1185">Reference proteome</keyword>
<dbReference type="AlphaFoldDB" id="A0AAE9FD34"/>
<dbReference type="Proteomes" id="UP000829354">
    <property type="component" value="Chromosome X"/>
</dbReference>
<reference evidence="3 4" key="1">
    <citation type="submission" date="2022-04" db="EMBL/GenBank/DDBJ databases">
        <title>Chromosome-level reference genomes for two strains of Caenorhabditis briggsae: an improved platform for comparative genomics.</title>
        <authorList>
            <person name="Stevens L."/>
            <person name="Andersen E."/>
        </authorList>
    </citation>
    <scope>NUCLEOTIDE SEQUENCE [LARGE SCALE GENOMIC DNA]</scope>
    <source>
        <strain evidence="3">VX34</strain>
        <tissue evidence="3">Whole-organism</tissue>
    </source>
</reference>
<feature type="domain" description="USP" evidence="2">
    <location>
        <begin position="109"/>
        <end position="389"/>
    </location>
</feature>
<dbReference type="PROSITE" id="PS50235">
    <property type="entry name" value="USP_3"/>
    <property type="match status" value="1"/>
</dbReference>
<dbReference type="InterPro" id="IPR038765">
    <property type="entry name" value="Papain-like_cys_pep_sf"/>
</dbReference>
<dbReference type="InterPro" id="IPR028889">
    <property type="entry name" value="USP"/>
</dbReference>
<dbReference type="SUPFAM" id="SSF54001">
    <property type="entry name" value="Cysteine proteinases"/>
    <property type="match status" value="1"/>
</dbReference>
<proteinExistence type="predicted"/>
<organism evidence="3 4">
    <name type="scientific">Caenorhabditis briggsae</name>
    <dbReference type="NCBI Taxonomy" id="6238"/>
    <lineage>
        <taxon>Eukaryota</taxon>
        <taxon>Metazoa</taxon>
        <taxon>Ecdysozoa</taxon>
        <taxon>Nematoda</taxon>
        <taxon>Chromadorea</taxon>
        <taxon>Rhabditida</taxon>
        <taxon>Rhabditina</taxon>
        <taxon>Rhabditomorpha</taxon>
        <taxon>Rhabditoidea</taxon>
        <taxon>Rhabditidae</taxon>
        <taxon>Peloderinae</taxon>
        <taxon>Caenorhabditis</taxon>
    </lineage>
</organism>
<feature type="region of interest" description="Disordered" evidence="1">
    <location>
        <begin position="21"/>
        <end position="48"/>
    </location>
</feature>
<accession>A0AAE9FD34</accession>
<dbReference type="EMBL" id="CP092625">
    <property type="protein sequence ID" value="UMM39515.1"/>
    <property type="molecule type" value="Genomic_DNA"/>
</dbReference>
<evidence type="ECO:0000256" key="1">
    <source>
        <dbReference type="SAM" id="MobiDB-lite"/>
    </source>
</evidence>
<dbReference type="KEGG" id="cbr:CBG_15972"/>
<evidence type="ECO:0000313" key="3">
    <source>
        <dbReference type="EMBL" id="UMM39515.1"/>
    </source>
</evidence>
<dbReference type="RefSeq" id="XP_002643363.2">
    <property type="nucleotide sequence ID" value="XM_002643317.2"/>
</dbReference>
<evidence type="ECO:0000313" key="4">
    <source>
        <dbReference type="Proteomes" id="UP000829354"/>
    </source>
</evidence>
<sequence length="401" mass="45646">MSLLARFRAFLRRLRLRRRRRQEEQRLSADSGIGSAEPSGSGPQRRSISETHADIQAILRTLHGGLPAYQGGYGEYHMQLEDYVGTHFTSELISEILQNFEVTILDIPTPMMNPNMECFCISSLQVLFACPPFVEFVRTNGLDTVVQNENDPVIRQAQIDRAVKSIFAQYLVGSPIIHCTPLLHLVTNVNEQDAEEFFQTLHGLYCSESLPLPKQITLWTCDSCNSVTISDPEPSIFNLPTRLPGQDRTNMMNLVFHKTGFETEKRICKFCKDFSDGFVHTKYCFSNILRVYGHTDGSHAEFEEVVDLTELDNTGEPSMWQLAGTVYYRSFGNASSDNRRSCDGHYTAVVHHKNRRVLMDDGKRPMVVPADSDVPYFYGEPYYAVYYKMNWMESQGGGQNQ</sequence>
<evidence type="ECO:0000259" key="2">
    <source>
        <dbReference type="PROSITE" id="PS50235"/>
    </source>
</evidence>
<dbReference type="OMA" id="WIAINCT"/>
<gene>
    <name evidence="3" type="ORF">L5515_016544</name>
</gene>
<dbReference type="Gene3D" id="3.90.70.10">
    <property type="entry name" value="Cysteine proteinases"/>
    <property type="match status" value="1"/>
</dbReference>
<name>A0AAE9FD34_CAEBR</name>
<protein>
    <recommendedName>
        <fullName evidence="2">USP domain-containing protein</fullName>
    </recommendedName>
</protein>